<keyword evidence="2" id="KW-1185">Reference proteome</keyword>
<gene>
    <name evidence="1" type="ORF">BCR26_03805</name>
</gene>
<organism evidence="1 2">
    <name type="scientific">Enterococcus rivorum</name>
    <dbReference type="NCBI Taxonomy" id="762845"/>
    <lineage>
        <taxon>Bacteria</taxon>
        <taxon>Bacillati</taxon>
        <taxon>Bacillota</taxon>
        <taxon>Bacilli</taxon>
        <taxon>Lactobacillales</taxon>
        <taxon>Enterococcaceae</taxon>
        <taxon>Enterococcus</taxon>
    </lineage>
</organism>
<dbReference type="AlphaFoldDB" id="A0A1E5KVN5"/>
<dbReference type="EMBL" id="MIEK01000034">
    <property type="protein sequence ID" value="OEH81888.1"/>
    <property type="molecule type" value="Genomic_DNA"/>
</dbReference>
<name>A0A1E5KVN5_9ENTE</name>
<sequence>MADIVQLEENGTVLYPKTHVSAVTGLADELKNKVDVQTTEWIDIPLINGVSGTLEGRLINGVAFLRGNGIQANRDRGTWLIMGTIPTKLRPEAGKTFYVVGAPSAGSTSYPEQNSATFQFNGNGQLFICNWTNATTSFYLTLSYPASS</sequence>
<dbReference type="Proteomes" id="UP000095256">
    <property type="component" value="Unassembled WGS sequence"/>
</dbReference>
<dbReference type="STRING" id="762845.BCR26_03805"/>
<proteinExistence type="predicted"/>
<dbReference type="RefSeq" id="WP_069699210.1">
    <property type="nucleotide sequence ID" value="NZ_JAGGMA010000007.1"/>
</dbReference>
<dbReference type="OrthoDB" id="2193407at2"/>
<reference evidence="1 2" key="1">
    <citation type="submission" date="2016-09" db="EMBL/GenBank/DDBJ databases">
        <authorList>
            <person name="Capua I."/>
            <person name="De Benedictis P."/>
            <person name="Joannis T."/>
            <person name="Lombin L.H."/>
            <person name="Cattoli G."/>
        </authorList>
    </citation>
    <scope>NUCLEOTIDE SEQUENCE [LARGE SCALE GENOMIC DNA]</scope>
    <source>
        <strain evidence="1 2">LMG 25899</strain>
    </source>
</reference>
<comment type="caution">
    <text evidence="1">The sequence shown here is derived from an EMBL/GenBank/DDBJ whole genome shotgun (WGS) entry which is preliminary data.</text>
</comment>
<accession>A0A1E5KVN5</accession>
<evidence type="ECO:0000313" key="1">
    <source>
        <dbReference type="EMBL" id="OEH81888.1"/>
    </source>
</evidence>
<protein>
    <submittedName>
        <fullName evidence="1">Uncharacterized protein</fullName>
    </submittedName>
</protein>
<evidence type="ECO:0000313" key="2">
    <source>
        <dbReference type="Proteomes" id="UP000095256"/>
    </source>
</evidence>